<dbReference type="RefSeq" id="WP_380682680.1">
    <property type="nucleotide sequence ID" value="NZ_JBHMDT010000001.1"/>
</dbReference>
<comment type="similarity">
    <text evidence="1">Belongs to the bacterial AtpI family.</text>
</comment>
<reference evidence="3" key="1">
    <citation type="journal article" date="2014" name="Int. J. Syst. Evol. Microbiol.">
        <title>Complete genome of a new Firmicutes species belonging to the dominant human colonic microbiota ('Ruminococcus bicirculans') reveals two chromosomes and a selective capacity to utilize plant glucans.</title>
        <authorList>
            <consortium name="NISC Comparative Sequencing Program"/>
            <person name="Wegmann U."/>
            <person name="Louis P."/>
            <person name="Goesmann A."/>
            <person name="Henrissat B."/>
            <person name="Duncan S.H."/>
            <person name="Flint H.J."/>
        </authorList>
    </citation>
    <scope>NUCLEOTIDE SEQUENCE</scope>
    <source>
        <strain evidence="3">NBRC 103408</strain>
    </source>
</reference>
<dbReference type="Pfam" id="PF09527">
    <property type="entry name" value="ATPase_gene1"/>
    <property type="match status" value="1"/>
</dbReference>
<keyword evidence="2" id="KW-0812">Transmembrane</keyword>
<feature type="transmembrane region" description="Helical" evidence="2">
    <location>
        <begin position="73"/>
        <end position="91"/>
    </location>
</feature>
<comment type="function">
    <text evidence="1">A possible function for this protein is to guide the assembly of the membrane sector of the ATPase enzyme complex.</text>
</comment>
<gene>
    <name evidence="3" type="ORF">GCM10007924_09160</name>
</gene>
<evidence type="ECO:0000256" key="2">
    <source>
        <dbReference type="SAM" id="Phobius"/>
    </source>
</evidence>
<dbReference type="InterPro" id="IPR032820">
    <property type="entry name" value="ATPase_put"/>
</dbReference>
<evidence type="ECO:0000313" key="4">
    <source>
        <dbReference type="Proteomes" id="UP001161409"/>
    </source>
</evidence>
<dbReference type="InterPro" id="IPR016989">
    <property type="entry name" value="Atp1_alphaprobac"/>
</dbReference>
<keyword evidence="1" id="KW-0813">Transport</keyword>
<proteinExistence type="inferred from homology"/>
<keyword evidence="1" id="KW-0406">Ion transport</keyword>
<protein>
    <recommendedName>
        <fullName evidence="1">ATP synthase protein I</fullName>
    </recommendedName>
</protein>
<keyword evidence="2" id="KW-1133">Transmembrane helix</keyword>
<name>A0ABQ5U3C8_9PROT</name>
<feature type="transmembrane region" description="Helical" evidence="2">
    <location>
        <begin position="43"/>
        <end position="61"/>
    </location>
</feature>
<keyword evidence="1" id="KW-0375">Hydrogen ion transport</keyword>
<dbReference type="EMBL" id="BSNF01000001">
    <property type="protein sequence ID" value="GLQ05695.1"/>
    <property type="molecule type" value="Genomic_DNA"/>
</dbReference>
<keyword evidence="4" id="KW-1185">Reference proteome</keyword>
<evidence type="ECO:0000313" key="3">
    <source>
        <dbReference type="EMBL" id="GLQ05695.1"/>
    </source>
</evidence>
<reference evidence="3" key="2">
    <citation type="submission" date="2023-01" db="EMBL/GenBank/DDBJ databases">
        <title>Draft genome sequence of Sneathiella chinensis strain NBRC 103408.</title>
        <authorList>
            <person name="Sun Q."/>
            <person name="Mori K."/>
        </authorList>
    </citation>
    <scope>NUCLEOTIDE SEQUENCE</scope>
    <source>
        <strain evidence="3">NBRC 103408</strain>
    </source>
</reference>
<dbReference type="Proteomes" id="UP001161409">
    <property type="component" value="Unassembled WGS sequence"/>
</dbReference>
<keyword evidence="1 2" id="KW-0472">Membrane</keyword>
<organism evidence="3 4">
    <name type="scientific">Sneathiella chinensis</name>
    <dbReference type="NCBI Taxonomy" id="349750"/>
    <lineage>
        <taxon>Bacteria</taxon>
        <taxon>Pseudomonadati</taxon>
        <taxon>Pseudomonadota</taxon>
        <taxon>Alphaproteobacteria</taxon>
        <taxon>Sneathiellales</taxon>
        <taxon>Sneathiellaceae</taxon>
        <taxon>Sneathiella</taxon>
    </lineage>
</organism>
<dbReference type="PIRSF" id="PIRSF032126">
    <property type="entry name" value="F0F1_ATP_synthase_subunit_I"/>
    <property type="match status" value="1"/>
</dbReference>
<comment type="caution">
    <text evidence="3">The sequence shown here is derived from an EMBL/GenBank/DDBJ whole genome shotgun (WGS) entry which is preliminary data.</text>
</comment>
<sequence>MTEPNLPEKEEFKARLEKARQRQEENSWDGSLRAERAGAAGRAWRLSVEIIAAFLVCGWLGWLLDNWLDTRPVFLLVFVVLGMIVGVYNVFKVAKAMNPDDFKD</sequence>
<accession>A0ABQ5U3C8</accession>
<evidence type="ECO:0000256" key="1">
    <source>
        <dbReference type="PIRNR" id="PIRNR032126"/>
    </source>
</evidence>